<dbReference type="PANTHER" id="PTHR37451">
    <property type="entry name" value="MARVEL DOMAIN"/>
    <property type="match status" value="1"/>
</dbReference>
<organism evidence="3 4">
    <name type="scientific">Colletotrichum melonis</name>
    <dbReference type="NCBI Taxonomy" id="1209925"/>
    <lineage>
        <taxon>Eukaryota</taxon>
        <taxon>Fungi</taxon>
        <taxon>Dikarya</taxon>
        <taxon>Ascomycota</taxon>
        <taxon>Pezizomycotina</taxon>
        <taxon>Sordariomycetes</taxon>
        <taxon>Hypocreomycetidae</taxon>
        <taxon>Glomerellales</taxon>
        <taxon>Glomerellaceae</taxon>
        <taxon>Colletotrichum</taxon>
        <taxon>Colletotrichum acutatum species complex</taxon>
    </lineage>
</organism>
<keyword evidence="2" id="KW-0472">Membrane</keyword>
<feature type="compositionally biased region" description="Pro residues" evidence="1">
    <location>
        <begin position="659"/>
        <end position="672"/>
    </location>
</feature>
<feature type="transmembrane region" description="Helical" evidence="2">
    <location>
        <begin position="480"/>
        <end position="501"/>
    </location>
</feature>
<evidence type="ECO:0000313" key="4">
    <source>
        <dbReference type="Proteomes" id="UP001239795"/>
    </source>
</evidence>
<accession>A0AAI9UUD3</accession>
<feature type="transmembrane region" description="Helical" evidence="2">
    <location>
        <begin position="536"/>
        <end position="562"/>
    </location>
</feature>
<dbReference type="EMBL" id="MLGG01000005">
    <property type="protein sequence ID" value="KAK1464941.1"/>
    <property type="molecule type" value="Genomic_DNA"/>
</dbReference>
<dbReference type="AlphaFoldDB" id="A0AAI9UUD3"/>
<feature type="compositionally biased region" description="Pro residues" evidence="1">
    <location>
        <begin position="737"/>
        <end position="750"/>
    </location>
</feature>
<protein>
    <submittedName>
        <fullName evidence="3">Uncharacterized protein</fullName>
    </submittedName>
</protein>
<dbReference type="PANTHER" id="PTHR37451:SF4">
    <property type="entry name" value="MARVEL DOMAIN-CONTAINING PROTEIN"/>
    <property type="match status" value="1"/>
</dbReference>
<name>A0AAI9UUD3_9PEZI</name>
<dbReference type="Proteomes" id="UP001239795">
    <property type="component" value="Unassembled WGS sequence"/>
</dbReference>
<feature type="compositionally biased region" description="Polar residues" evidence="1">
    <location>
        <begin position="629"/>
        <end position="638"/>
    </location>
</feature>
<proteinExistence type="predicted"/>
<comment type="caution">
    <text evidence="3">The sequence shown here is derived from an EMBL/GenBank/DDBJ whole genome shotgun (WGS) entry which is preliminary data.</text>
</comment>
<evidence type="ECO:0000256" key="1">
    <source>
        <dbReference type="SAM" id="MobiDB-lite"/>
    </source>
</evidence>
<feature type="compositionally biased region" description="Pro residues" evidence="1">
    <location>
        <begin position="196"/>
        <end position="206"/>
    </location>
</feature>
<feature type="compositionally biased region" description="Polar residues" evidence="1">
    <location>
        <begin position="266"/>
        <end position="275"/>
    </location>
</feature>
<evidence type="ECO:0000313" key="3">
    <source>
        <dbReference type="EMBL" id="KAK1464941.1"/>
    </source>
</evidence>
<feature type="transmembrane region" description="Helical" evidence="2">
    <location>
        <begin position="451"/>
        <end position="473"/>
    </location>
</feature>
<feature type="region of interest" description="Disordered" evidence="1">
    <location>
        <begin position="190"/>
        <end position="322"/>
    </location>
</feature>
<feature type="compositionally biased region" description="Polar residues" evidence="1">
    <location>
        <begin position="682"/>
        <end position="703"/>
    </location>
</feature>
<keyword evidence="2" id="KW-1133">Transmembrane helix</keyword>
<evidence type="ECO:0000256" key="2">
    <source>
        <dbReference type="SAM" id="Phobius"/>
    </source>
</evidence>
<reference evidence="3 4" key="1">
    <citation type="submission" date="2016-10" db="EMBL/GenBank/DDBJ databases">
        <title>The genome sequence of Colletotrichum fioriniae PJ7.</title>
        <authorList>
            <person name="Baroncelli R."/>
        </authorList>
    </citation>
    <scope>NUCLEOTIDE SEQUENCE [LARGE SCALE GENOMIC DNA]</scope>
    <source>
        <strain evidence="3">Col 31</strain>
    </source>
</reference>
<keyword evidence="2" id="KW-0812">Transmembrane</keyword>
<sequence length="782" mass="85576">MSIHPCAYSVPQDGLASFLSVPLRICLHPYLYQPYYGVLWTPEIPKHQGPPACQPASEPAKFPLIGPGPPSPSYRLGTLVLRNVTVALEERNEGKKTFAQCAQPFASAIPPFVTSIGERNTTATRYPEHLTEHLQYHHHQHPPPASPYRQLKPTFSLSTTSRPLATVAANFKTSRPTGSNLFSAKTYFHAPNIGPHTPPLAPPPISTHPENHTVRDENDDNLGSSLATNNDRSPHLTTTTSSPPPRDPSPSRDDVATEDPVDPNSIPLTNLQTVASDPPSRRPDNAPSPREAPGQPTRTQSPEPEPKGSKPLASSPMSFLTKNIWPNDGRNRSHVPAMPVWIAGVRIAQLVRALLLAPTTLKGNRSTRNDLDEHHVDGFEILGPRHCDVGNNSLRTHHYAESHGLSQDNGMFENLLASDLASAWIPPFWFTFTDCLRFTMQSFSGTEGFPFSWFAFAWTFSYLTWLGVAVMFIPVMYNCWVHLGLELLTVVFWLITMALLASHADDLDSLDAFIVTFGPKYEVYYKMNVEPFADGFVAATFAGTATSVVNLVLFVITISVFGRALHALRKAKLEKAPSTTDSQKTIQAEGDKMVASPQMTSAVPTYIHWNSQYPPPQHPHAYAYYGQPYAQSPHSQTNPSPPNSVPPHGFQPAYFPGSNWPPQPPQQQPPPEGGVWPAQNYGMYQQQVPIGPQHTGQSGSMMGSPQFPMVQPMQPSKADLPGVYPTPPPGSATVGPGYPPQQPPPPPAPVPGTIHSPVELNDGRGDENMPAELPSNPPRSPR</sequence>
<feature type="region of interest" description="Disordered" evidence="1">
    <location>
        <begin position="628"/>
        <end position="782"/>
    </location>
</feature>
<feature type="compositionally biased region" description="Polar residues" evidence="1">
    <location>
        <begin position="221"/>
        <end position="231"/>
    </location>
</feature>
<gene>
    <name evidence="3" type="ORF">CMEL01_12296</name>
</gene>
<keyword evidence="4" id="KW-1185">Reference proteome</keyword>